<dbReference type="EMBL" id="JAUHTQ010000010">
    <property type="protein sequence ID" value="MDN4494514.1"/>
    <property type="molecule type" value="Genomic_DNA"/>
</dbReference>
<feature type="transmembrane region" description="Helical" evidence="7">
    <location>
        <begin position="137"/>
        <end position="153"/>
    </location>
</feature>
<evidence type="ECO:0000256" key="5">
    <source>
        <dbReference type="ARBA" id="ARBA00022989"/>
    </source>
</evidence>
<reference evidence="8" key="1">
    <citation type="submission" date="2023-07" db="EMBL/GenBank/DDBJ databases">
        <title>Ureibacillus sp. isolated from freshwater well.</title>
        <authorList>
            <person name="Kirdat K."/>
            <person name="Bhatt A."/>
            <person name="Teware R."/>
            <person name="Bhavsar Y."/>
            <person name="Yadav A."/>
        </authorList>
    </citation>
    <scope>NUCLEOTIDE SEQUENCE</scope>
    <source>
        <strain evidence="8">BA0131</strain>
    </source>
</reference>
<evidence type="ECO:0000256" key="1">
    <source>
        <dbReference type="ARBA" id="ARBA00004651"/>
    </source>
</evidence>
<evidence type="ECO:0000256" key="4">
    <source>
        <dbReference type="ARBA" id="ARBA00022692"/>
    </source>
</evidence>
<evidence type="ECO:0000256" key="2">
    <source>
        <dbReference type="ARBA" id="ARBA00008488"/>
    </source>
</evidence>
<dbReference type="InterPro" id="IPR005744">
    <property type="entry name" value="Hy-lIII"/>
</dbReference>
<evidence type="ECO:0000256" key="7">
    <source>
        <dbReference type="SAM" id="Phobius"/>
    </source>
</evidence>
<dbReference type="PANTHER" id="PTHR20855:SF3">
    <property type="entry name" value="LD03007P"/>
    <property type="match status" value="1"/>
</dbReference>
<dbReference type="Proteomes" id="UP001172743">
    <property type="component" value="Unassembled WGS sequence"/>
</dbReference>
<protein>
    <submittedName>
        <fullName evidence="8">Hemolysin III family protein</fullName>
    </submittedName>
</protein>
<dbReference type="PANTHER" id="PTHR20855">
    <property type="entry name" value="ADIPOR/PROGESTIN RECEPTOR-RELATED"/>
    <property type="match status" value="1"/>
</dbReference>
<feature type="transmembrane region" description="Helical" evidence="7">
    <location>
        <begin position="110"/>
        <end position="130"/>
    </location>
</feature>
<proteinExistence type="inferred from homology"/>
<evidence type="ECO:0000256" key="6">
    <source>
        <dbReference type="ARBA" id="ARBA00023136"/>
    </source>
</evidence>
<sequence length="213" mass="24117">MAQLTAVQKNYSKKEEILNSVSHGLGALLSIPATLFLVHKARIEGSTIELVSYIIFGLSMFCLYAASTIYHAWPTHKSVLKKLDHSSIFLMIAGTYTPVALIAIGGKLGWTIFFIEWGLALFGILFKMYFVHRFARLSLLVYLGMGWLAIVFYDPMLSYITMNGFLLLLAGGLSYTIGTFFYKNKKIPYNHAIWHVFVMGGSLFMYLTIYLYM</sequence>
<feature type="transmembrane region" description="Helical" evidence="7">
    <location>
        <begin position="50"/>
        <end position="73"/>
    </location>
</feature>
<name>A0ABT8GSY5_9BACL</name>
<keyword evidence="6 7" id="KW-0472">Membrane</keyword>
<dbReference type="Pfam" id="PF03006">
    <property type="entry name" value="HlyIII"/>
    <property type="match status" value="1"/>
</dbReference>
<keyword evidence="4 7" id="KW-0812">Transmembrane</keyword>
<dbReference type="NCBIfam" id="TIGR01065">
    <property type="entry name" value="hlyIII"/>
    <property type="match status" value="1"/>
</dbReference>
<keyword evidence="9" id="KW-1185">Reference proteome</keyword>
<keyword evidence="5 7" id="KW-1133">Transmembrane helix</keyword>
<feature type="transmembrane region" description="Helical" evidence="7">
    <location>
        <begin position="21"/>
        <end position="38"/>
    </location>
</feature>
<dbReference type="InterPro" id="IPR004254">
    <property type="entry name" value="AdipoR/HlyIII-related"/>
</dbReference>
<feature type="transmembrane region" description="Helical" evidence="7">
    <location>
        <begin position="193"/>
        <end position="212"/>
    </location>
</feature>
<evidence type="ECO:0000256" key="3">
    <source>
        <dbReference type="ARBA" id="ARBA00022475"/>
    </source>
</evidence>
<comment type="caution">
    <text evidence="8">The sequence shown here is derived from an EMBL/GenBank/DDBJ whole genome shotgun (WGS) entry which is preliminary data.</text>
</comment>
<keyword evidence="3" id="KW-1003">Cell membrane</keyword>
<dbReference type="RefSeq" id="WP_301138814.1">
    <property type="nucleotide sequence ID" value="NZ_JAUHTQ010000010.1"/>
</dbReference>
<gene>
    <name evidence="8" type="ORF">QYB95_13255</name>
</gene>
<evidence type="ECO:0000313" key="8">
    <source>
        <dbReference type="EMBL" id="MDN4494514.1"/>
    </source>
</evidence>
<accession>A0ABT8GSY5</accession>
<comment type="similarity">
    <text evidence="2">Belongs to the UPF0073 (Hly-III) family.</text>
</comment>
<comment type="subcellular location">
    <subcellularLocation>
        <location evidence="1">Cell membrane</location>
        <topology evidence="1">Multi-pass membrane protein</topology>
    </subcellularLocation>
</comment>
<evidence type="ECO:0000313" key="9">
    <source>
        <dbReference type="Proteomes" id="UP001172743"/>
    </source>
</evidence>
<feature type="transmembrane region" description="Helical" evidence="7">
    <location>
        <begin position="85"/>
        <end position="104"/>
    </location>
</feature>
<feature type="transmembrane region" description="Helical" evidence="7">
    <location>
        <begin position="159"/>
        <end position="181"/>
    </location>
</feature>
<organism evidence="8 9">
    <name type="scientific">Ureibacillus aquaedulcis</name>
    <dbReference type="NCBI Taxonomy" id="3058421"/>
    <lineage>
        <taxon>Bacteria</taxon>
        <taxon>Bacillati</taxon>
        <taxon>Bacillota</taxon>
        <taxon>Bacilli</taxon>
        <taxon>Bacillales</taxon>
        <taxon>Caryophanaceae</taxon>
        <taxon>Ureibacillus</taxon>
    </lineage>
</organism>